<evidence type="ECO:0000256" key="4">
    <source>
        <dbReference type="ARBA" id="ARBA00023163"/>
    </source>
</evidence>
<organism evidence="8">
    <name type="scientific">Photinus pyralis</name>
    <name type="common">Common eastern firefly</name>
    <name type="synonym">Lampyris pyralis</name>
    <dbReference type="NCBI Taxonomy" id="7054"/>
    <lineage>
        <taxon>Eukaryota</taxon>
        <taxon>Metazoa</taxon>
        <taxon>Ecdysozoa</taxon>
        <taxon>Arthropoda</taxon>
        <taxon>Hexapoda</taxon>
        <taxon>Insecta</taxon>
        <taxon>Pterygota</taxon>
        <taxon>Neoptera</taxon>
        <taxon>Endopterygota</taxon>
        <taxon>Coleoptera</taxon>
        <taxon>Polyphaga</taxon>
        <taxon>Elateriformia</taxon>
        <taxon>Elateroidea</taxon>
        <taxon>Lampyridae</taxon>
        <taxon>Lampyrinae</taxon>
        <taxon>Photinus</taxon>
    </lineage>
</organism>
<dbReference type="EMBL" id="GEZM01039789">
    <property type="protein sequence ID" value="JAV81195.1"/>
    <property type="molecule type" value="Transcribed_RNA"/>
</dbReference>
<dbReference type="EMBL" id="GEZM01039794">
    <property type="protein sequence ID" value="JAV81185.1"/>
    <property type="molecule type" value="Transcribed_RNA"/>
</dbReference>
<dbReference type="EMBL" id="GEZM01039790">
    <property type="protein sequence ID" value="JAV81192.1"/>
    <property type="molecule type" value="Transcribed_RNA"/>
</dbReference>
<evidence type="ECO:0000313" key="8">
    <source>
        <dbReference type="EMBL" id="JAV81188.1"/>
    </source>
</evidence>
<evidence type="ECO:0000259" key="7">
    <source>
        <dbReference type="Pfam" id="PF13873"/>
    </source>
</evidence>
<dbReference type="Pfam" id="PF13873">
    <property type="entry name" value="Myb_DNA-bind_5"/>
    <property type="match status" value="1"/>
</dbReference>
<dbReference type="EMBL" id="GEZM01039793">
    <property type="protein sequence ID" value="JAV81186.1"/>
    <property type="molecule type" value="Transcribed_RNA"/>
</dbReference>
<evidence type="ECO:0000256" key="3">
    <source>
        <dbReference type="ARBA" id="ARBA00023015"/>
    </source>
</evidence>
<comment type="function">
    <text evidence="5">Involved in transvection phenomena (= synapsis-dependent gene expression), where the synaptic pairing of chromosomes carrying genes with which zeste interacts influences the expression of these genes. Zeste binds to DNA and stimulates transcription from a nearby promoter.</text>
</comment>
<proteinExistence type="predicted"/>
<evidence type="ECO:0000256" key="5">
    <source>
        <dbReference type="ARBA" id="ARBA00025466"/>
    </source>
</evidence>
<reference evidence="8" key="1">
    <citation type="journal article" date="2016" name="Sci. Rep.">
        <title>Molecular characterization of firefly nuptial gifts: a multi-omics approach sheds light on postcopulatory sexual selection.</title>
        <authorList>
            <person name="Al-Wathiqui N."/>
            <person name="Fallon T.R."/>
            <person name="South A."/>
            <person name="Weng J.K."/>
            <person name="Lewis S.M."/>
        </authorList>
    </citation>
    <scope>NUCLEOTIDE SEQUENCE</scope>
</reference>
<dbReference type="InterPro" id="IPR028002">
    <property type="entry name" value="Myb_DNA-bind_5"/>
</dbReference>
<dbReference type="PANTHER" id="PTHR21411">
    <property type="entry name" value="APONTIC"/>
    <property type="match status" value="1"/>
</dbReference>
<sequence length="313" mass="36761">MRFLRFSVLSNEKLSSISALRSRPFHLTMADLSFNSKRERMQNFKNEEVRLLVDLIVQNWNIIENKTSDAVTWKQKNETWEQITTKFNARRILVTRDKTNLKAKYEAIKKLLKKKVCSDDEEVKNDLKDWEKRLLRMLNLSACGVATTFDGDTPQTPPATAPNDDLNENLSNFIAKLEVESVNISPEHKPEIAVEIHELLTVPKIHSYAENGTWNHWAVTRNKKNSPLRKKRMQKPYSTESINKKYTDLVDERNELVKLQVAVARRELDILNNEEAHKEEMRKLERQRLLKRIEFDAEEHKLRVDLLKKQTSI</sequence>
<evidence type="ECO:0000256" key="1">
    <source>
        <dbReference type="ARBA" id="ARBA00011764"/>
    </source>
</evidence>
<evidence type="ECO:0000256" key="6">
    <source>
        <dbReference type="SAM" id="Coils"/>
    </source>
</evidence>
<evidence type="ECO:0000256" key="2">
    <source>
        <dbReference type="ARBA" id="ARBA00016807"/>
    </source>
</evidence>
<dbReference type="EMBL" id="GEZM01039792">
    <property type="protein sequence ID" value="JAV81188.1"/>
    <property type="molecule type" value="Transcribed_RNA"/>
</dbReference>
<name>A0A1Y1M848_PHOPY</name>
<protein>
    <recommendedName>
        <fullName evidence="2">Regulatory protein zeste</fullName>
    </recommendedName>
</protein>
<keyword evidence="4" id="KW-0804">Transcription</keyword>
<comment type="subunit">
    <text evidence="1">Self-associates forming complexes of several hundred monomers.</text>
</comment>
<feature type="coiled-coil region" evidence="6">
    <location>
        <begin position="254"/>
        <end position="310"/>
    </location>
</feature>
<dbReference type="EMBL" id="GEZM01039791">
    <property type="protein sequence ID" value="JAV81191.1"/>
    <property type="molecule type" value="Transcribed_RNA"/>
</dbReference>
<keyword evidence="6" id="KW-0175">Coiled coil</keyword>
<accession>A0A1Y1M848</accession>
<dbReference type="AlphaFoldDB" id="A0A1Y1M848"/>
<keyword evidence="3" id="KW-0805">Transcription regulation</keyword>
<dbReference type="PANTHER" id="PTHR21411:SF0">
    <property type="entry name" value="REGULATORY PROTEIN ZESTE"/>
    <property type="match status" value="1"/>
</dbReference>
<feature type="domain" description="Myb/SANT-like DNA-binding" evidence="7">
    <location>
        <begin position="40"/>
        <end position="117"/>
    </location>
</feature>